<dbReference type="AlphaFoldDB" id="A0A918NZX3"/>
<reference evidence="2" key="2">
    <citation type="submission" date="2020-09" db="EMBL/GenBank/DDBJ databases">
        <authorList>
            <person name="Sun Q."/>
            <person name="Kim S."/>
        </authorList>
    </citation>
    <scope>NUCLEOTIDE SEQUENCE</scope>
    <source>
        <strain evidence="2">KCTC 32182</strain>
    </source>
</reference>
<dbReference type="RefSeq" id="WP_189531701.1">
    <property type="nucleotide sequence ID" value="NZ_BMYX01000003.1"/>
</dbReference>
<reference evidence="2" key="1">
    <citation type="journal article" date="2014" name="Int. J. Syst. Evol. Microbiol.">
        <title>Complete genome sequence of Corynebacterium casei LMG S-19264T (=DSM 44701T), isolated from a smear-ripened cheese.</title>
        <authorList>
            <consortium name="US DOE Joint Genome Institute (JGI-PGF)"/>
            <person name="Walter F."/>
            <person name="Albersmeier A."/>
            <person name="Kalinowski J."/>
            <person name="Ruckert C."/>
        </authorList>
    </citation>
    <scope>NUCLEOTIDE SEQUENCE</scope>
    <source>
        <strain evidence="2">KCTC 32182</strain>
    </source>
</reference>
<keyword evidence="1" id="KW-1133">Transmembrane helix</keyword>
<proteinExistence type="predicted"/>
<feature type="transmembrane region" description="Helical" evidence="1">
    <location>
        <begin position="13"/>
        <end position="38"/>
    </location>
</feature>
<feature type="transmembrane region" description="Helical" evidence="1">
    <location>
        <begin position="59"/>
        <end position="91"/>
    </location>
</feature>
<keyword evidence="3" id="KW-1185">Reference proteome</keyword>
<dbReference type="Proteomes" id="UP000645257">
    <property type="component" value="Unassembled WGS sequence"/>
</dbReference>
<evidence type="ECO:0000313" key="2">
    <source>
        <dbReference type="EMBL" id="GGY08599.1"/>
    </source>
</evidence>
<keyword evidence="1" id="KW-0472">Membrane</keyword>
<protein>
    <submittedName>
        <fullName evidence="2">Membrane protein</fullName>
    </submittedName>
</protein>
<evidence type="ECO:0000256" key="1">
    <source>
        <dbReference type="SAM" id="Phobius"/>
    </source>
</evidence>
<evidence type="ECO:0000313" key="3">
    <source>
        <dbReference type="Proteomes" id="UP000645257"/>
    </source>
</evidence>
<gene>
    <name evidence="2" type="ORF">GCM10011289_09210</name>
</gene>
<accession>A0A918NZX3</accession>
<dbReference type="EMBL" id="BMYX01000003">
    <property type="protein sequence ID" value="GGY08599.1"/>
    <property type="molecule type" value="Genomic_DNA"/>
</dbReference>
<keyword evidence="1" id="KW-0812">Transmembrane</keyword>
<organism evidence="2 3">
    <name type="scientific">Paludibacterium paludis</name>
    <dbReference type="NCBI Taxonomy" id="1225769"/>
    <lineage>
        <taxon>Bacteria</taxon>
        <taxon>Pseudomonadati</taxon>
        <taxon>Pseudomonadota</taxon>
        <taxon>Betaproteobacteria</taxon>
        <taxon>Neisseriales</taxon>
        <taxon>Chromobacteriaceae</taxon>
        <taxon>Paludibacterium</taxon>
    </lineage>
</organism>
<name>A0A918NZX3_9NEIS</name>
<comment type="caution">
    <text evidence="2">The sequence shown here is derived from an EMBL/GenBank/DDBJ whole genome shotgun (WGS) entry which is preliminary data.</text>
</comment>
<sequence>MVRAQHTLSNLTLAVYVLQAVALVTGIGALIGLAINYLKRDEVRGTIYDSHFHWQIRTFWGTLAGGVVGWVSMWMLVGFVLLFILFLWYLYRIVKGFLYLNAGKPMPV</sequence>